<sequence length="75" mass="8008">MDTMQIGYWGKKDKMEQKAKFRKGGVLAQLQGSPVNWVCSGGDGGSALGFTGCSNPERVRIKPGFASLSASSQIR</sequence>
<accession>A0AAD6FV99</accession>
<dbReference type="Proteomes" id="UP001219934">
    <property type="component" value="Unassembled WGS sequence"/>
</dbReference>
<organism evidence="1 2">
    <name type="scientific">Pogonophryne albipinna</name>
    <dbReference type="NCBI Taxonomy" id="1090488"/>
    <lineage>
        <taxon>Eukaryota</taxon>
        <taxon>Metazoa</taxon>
        <taxon>Chordata</taxon>
        <taxon>Craniata</taxon>
        <taxon>Vertebrata</taxon>
        <taxon>Euteleostomi</taxon>
        <taxon>Actinopterygii</taxon>
        <taxon>Neopterygii</taxon>
        <taxon>Teleostei</taxon>
        <taxon>Neoteleostei</taxon>
        <taxon>Acanthomorphata</taxon>
        <taxon>Eupercaria</taxon>
        <taxon>Perciformes</taxon>
        <taxon>Notothenioidei</taxon>
        <taxon>Pogonophryne</taxon>
    </lineage>
</organism>
<reference evidence="1" key="1">
    <citation type="submission" date="2022-11" db="EMBL/GenBank/DDBJ databases">
        <title>Chromosome-level genome of Pogonophryne albipinna.</title>
        <authorList>
            <person name="Jo E."/>
        </authorList>
    </citation>
    <scope>NUCLEOTIDE SEQUENCE</scope>
    <source>
        <strain evidence="1">SGF0006</strain>
        <tissue evidence="1">Muscle</tissue>
    </source>
</reference>
<name>A0AAD6FV99_9TELE</name>
<evidence type="ECO:0000313" key="2">
    <source>
        <dbReference type="Proteomes" id="UP001219934"/>
    </source>
</evidence>
<proteinExistence type="predicted"/>
<dbReference type="AlphaFoldDB" id="A0AAD6FV99"/>
<keyword evidence="2" id="KW-1185">Reference proteome</keyword>
<protein>
    <submittedName>
        <fullName evidence="1">Uncharacterized protein</fullName>
    </submittedName>
</protein>
<dbReference type="EMBL" id="JAPTMU010000002">
    <property type="protein sequence ID" value="KAJ4946740.1"/>
    <property type="molecule type" value="Genomic_DNA"/>
</dbReference>
<gene>
    <name evidence="1" type="ORF">JOQ06_008786</name>
</gene>
<comment type="caution">
    <text evidence="1">The sequence shown here is derived from an EMBL/GenBank/DDBJ whole genome shotgun (WGS) entry which is preliminary data.</text>
</comment>
<evidence type="ECO:0000313" key="1">
    <source>
        <dbReference type="EMBL" id="KAJ4946740.1"/>
    </source>
</evidence>